<name>A0A9Q1FM26_SYNKA</name>
<protein>
    <recommendedName>
        <fullName evidence="2">Exportin-5 C-terminal domain-containing protein</fullName>
    </recommendedName>
</protein>
<dbReference type="GO" id="GO:0006405">
    <property type="term" value="P:RNA export from nucleus"/>
    <property type="evidence" value="ECO:0007669"/>
    <property type="project" value="TreeGrafter"/>
</dbReference>
<dbReference type="GO" id="GO:0006611">
    <property type="term" value="P:protein export from nucleus"/>
    <property type="evidence" value="ECO:0007669"/>
    <property type="project" value="InterPro"/>
</dbReference>
<dbReference type="PANTHER" id="PTHR11223:SF3">
    <property type="entry name" value="EXPORTIN-5"/>
    <property type="match status" value="1"/>
</dbReference>
<dbReference type="InterPro" id="IPR045065">
    <property type="entry name" value="XPO1/5"/>
</dbReference>
<dbReference type="PANTHER" id="PTHR11223">
    <property type="entry name" value="EXPORTIN 1/5"/>
    <property type="match status" value="1"/>
</dbReference>
<keyword evidence="4" id="KW-1185">Reference proteome</keyword>
<dbReference type="InterPro" id="IPR011989">
    <property type="entry name" value="ARM-like"/>
</dbReference>
<dbReference type="OrthoDB" id="2215036at2759"/>
<dbReference type="GO" id="GO:0005737">
    <property type="term" value="C:cytoplasm"/>
    <property type="evidence" value="ECO:0007669"/>
    <property type="project" value="TreeGrafter"/>
</dbReference>
<feature type="compositionally biased region" description="Polar residues" evidence="1">
    <location>
        <begin position="325"/>
        <end position="336"/>
    </location>
</feature>
<dbReference type="GO" id="GO:0005049">
    <property type="term" value="F:nuclear export signal receptor activity"/>
    <property type="evidence" value="ECO:0007669"/>
    <property type="project" value="InterPro"/>
</dbReference>
<feature type="region of interest" description="Disordered" evidence="1">
    <location>
        <begin position="311"/>
        <end position="336"/>
    </location>
</feature>
<gene>
    <name evidence="3" type="ORF">SKAU_G00180180</name>
</gene>
<feature type="domain" description="Exportin-5 C-terminal" evidence="2">
    <location>
        <begin position="24"/>
        <end position="169"/>
    </location>
</feature>
<dbReference type="Gene3D" id="1.25.10.10">
    <property type="entry name" value="Leucine-rich Repeat Variant"/>
    <property type="match status" value="1"/>
</dbReference>
<dbReference type="Proteomes" id="UP001152622">
    <property type="component" value="Chromosome 5"/>
</dbReference>
<dbReference type="Pfam" id="PF19273">
    <property type="entry name" value="Exportin-5"/>
    <property type="match status" value="2"/>
</dbReference>
<dbReference type="GO" id="GO:0042565">
    <property type="term" value="C:RNA nuclear export complex"/>
    <property type="evidence" value="ECO:0007669"/>
    <property type="project" value="TreeGrafter"/>
</dbReference>
<reference evidence="3" key="1">
    <citation type="journal article" date="2023" name="Science">
        <title>Genome structures resolve the early diversification of teleost fishes.</title>
        <authorList>
            <person name="Parey E."/>
            <person name="Louis A."/>
            <person name="Montfort J."/>
            <person name="Bouchez O."/>
            <person name="Roques C."/>
            <person name="Iampietro C."/>
            <person name="Lluch J."/>
            <person name="Castinel A."/>
            <person name="Donnadieu C."/>
            <person name="Desvignes T."/>
            <person name="Floi Bucao C."/>
            <person name="Jouanno E."/>
            <person name="Wen M."/>
            <person name="Mejri S."/>
            <person name="Dirks R."/>
            <person name="Jansen H."/>
            <person name="Henkel C."/>
            <person name="Chen W.J."/>
            <person name="Zahm M."/>
            <person name="Cabau C."/>
            <person name="Klopp C."/>
            <person name="Thompson A.W."/>
            <person name="Robinson-Rechavi M."/>
            <person name="Braasch I."/>
            <person name="Lecointre G."/>
            <person name="Bobe J."/>
            <person name="Postlethwait J.H."/>
            <person name="Berthelot C."/>
            <person name="Roest Crollius H."/>
            <person name="Guiguen Y."/>
        </authorList>
    </citation>
    <scope>NUCLEOTIDE SEQUENCE</scope>
    <source>
        <strain evidence="3">WJC10195</strain>
    </source>
</reference>
<dbReference type="EMBL" id="JAINUF010000005">
    <property type="protein sequence ID" value="KAJ8361493.1"/>
    <property type="molecule type" value="Genomic_DNA"/>
</dbReference>
<evidence type="ECO:0000313" key="4">
    <source>
        <dbReference type="Proteomes" id="UP001152622"/>
    </source>
</evidence>
<organism evidence="3 4">
    <name type="scientific">Synaphobranchus kaupii</name>
    <name type="common">Kaup's arrowtooth eel</name>
    <dbReference type="NCBI Taxonomy" id="118154"/>
    <lineage>
        <taxon>Eukaryota</taxon>
        <taxon>Metazoa</taxon>
        <taxon>Chordata</taxon>
        <taxon>Craniata</taxon>
        <taxon>Vertebrata</taxon>
        <taxon>Euteleostomi</taxon>
        <taxon>Actinopterygii</taxon>
        <taxon>Neopterygii</taxon>
        <taxon>Teleostei</taxon>
        <taxon>Anguilliformes</taxon>
        <taxon>Synaphobranchidae</taxon>
        <taxon>Synaphobranchus</taxon>
    </lineage>
</organism>
<evidence type="ECO:0000256" key="1">
    <source>
        <dbReference type="SAM" id="MobiDB-lite"/>
    </source>
</evidence>
<dbReference type="GO" id="GO:0005634">
    <property type="term" value="C:nucleus"/>
    <property type="evidence" value="ECO:0007669"/>
    <property type="project" value="TreeGrafter"/>
</dbReference>
<proteinExistence type="predicted"/>
<dbReference type="AlphaFoldDB" id="A0A9Q1FM26"/>
<comment type="caution">
    <text evidence="3">The sequence shown here is derived from an EMBL/GenBank/DDBJ whole genome shotgun (WGS) entry which is preliminary data.</text>
</comment>
<evidence type="ECO:0000313" key="3">
    <source>
        <dbReference type="EMBL" id="KAJ8361493.1"/>
    </source>
</evidence>
<sequence>MLWDPVQFLAHVGADQNSIDPIAEDMTGINRSRISFCVYTILGVVKRARWPADVDEAAAGGFVVGQTAAGAPIYRNPCSAQVLALLPNLLALIRTHNNLFLPENMARLSDTFTRAYEVMDVEKNLVLGLPQPVLDIYDSPVYKTTLERMQGFFCTLYDNCFHILGKRWPLLAAGFLHHRGLGGEDRKLRPGQPGQRPGPPPAALAPYPSRHDLCSRVFIKQLVVSCPSEYYESLLCPLLGQLFTYMLQRLNQRWQFINQKGILCGSDDEEVCEEKQVTQEMLEEQLVRLVTREVMDLISVTCILKKAPEPAGNKEEVDEEEMMATDSSQAPQGTPTYPTDELTELGKCLLQREDIYMTLLTISFNSLSWRDTGNCHRMASLVCWALLRQVIGGNLLPEAVTWFYTSVLKGLQMHGQHEGCSAALMQLAFSIYETLRPRYSELRAVMTQIPNIQAEALNQYDQRILNPPTQKVGEKKKKDQFKRLLAGTVGKPLGQQFKKEVHIRNLPSLFKKGKPDAAKRDILESSEDTALTSLFTPPPQEDI</sequence>
<dbReference type="InterPro" id="IPR045478">
    <property type="entry name" value="Exportin-5_C"/>
</dbReference>
<feature type="domain" description="Exportin-5 C-terminal" evidence="2">
    <location>
        <begin position="216"/>
        <end position="496"/>
    </location>
</feature>
<evidence type="ECO:0000259" key="2">
    <source>
        <dbReference type="Pfam" id="PF19273"/>
    </source>
</evidence>
<accession>A0A9Q1FM26</accession>
<dbReference type="GO" id="GO:0003723">
    <property type="term" value="F:RNA binding"/>
    <property type="evidence" value="ECO:0007669"/>
    <property type="project" value="TreeGrafter"/>
</dbReference>